<dbReference type="Pfam" id="PF06271">
    <property type="entry name" value="RDD"/>
    <property type="match status" value="1"/>
</dbReference>
<gene>
    <name evidence="8" type="ORF">NS220_09400</name>
</gene>
<keyword evidence="2" id="KW-1003">Cell membrane</keyword>
<sequence length="152" mass="16166">MLRGHDYAGFVTAAADNEYPGQRLGLPREGRGSIARPGRRIAALLIDVASAGLIGFAFFSSPDPVTGVPFANPIATNLIFFAVQILFIPLIGGSPGHRLMGMRLELASGGWVGVWRPIVRTVLLALVIPAVVWDADQRGLHDKAVGTVLVRS</sequence>
<reference evidence="8 9" key="1">
    <citation type="journal article" date="2016" name="Front. Microbiol.">
        <title>Genomic Resource of Rice Seed Associated Bacteria.</title>
        <authorList>
            <person name="Midha S."/>
            <person name="Bansal K."/>
            <person name="Sharma S."/>
            <person name="Kumar N."/>
            <person name="Patil P.P."/>
            <person name="Chaudhry V."/>
            <person name="Patil P.B."/>
        </authorList>
    </citation>
    <scope>NUCLEOTIDE SEQUENCE [LARGE SCALE GENOMIC DNA]</scope>
    <source>
        <strain evidence="8 9">NS220</strain>
    </source>
</reference>
<protein>
    <submittedName>
        <fullName evidence="8">Transporter</fullName>
    </submittedName>
</protein>
<accession>A0A147EWW9</accession>
<organism evidence="8 9">
    <name type="scientific">Microbacterium testaceum</name>
    <name type="common">Aureobacterium testaceum</name>
    <name type="synonym">Brevibacterium testaceum</name>
    <dbReference type="NCBI Taxonomy" id="2033"/>
    <lineage>
        <taxon>Bacteria</taxon>
        <taxon>Bacillati</taxon>
        <taxon>Actinomycetota</taxon>
        <taxon>Actinomycetes</taxon>
        <taxon>Micrococcales</taxon>
        <taxon>Microbacteriaceae</taxon>
        <taxon>Microbacterium</taxon>
    </lineage>
</organism>
<dbReference type="InterPro" id="IPR016795">
    <property type="entry name" value="UCP021697"/>
</dbReference>
<dbReference type="InterPro" id="IPR051791">
    <property type="entry name" value="Pra-immunoreactive"/>
</dbReference>
<evidence type="ECO:0000259" key="7">
    <source>
        <dbReference type="Pfam" id="PF06271"/>
    </source>
</evidence>
<dbReference type="GO" id="GO:0005886">
    <property type="term" value="C:plasma membrane"/>
    <property type="evidence" value="ECO:0007669"/>
    <property type="project" value="UniProtKB-SubCell"/>
</dbReference>
<dbReference type="OrthoDB" id="5187110at2"/>
<dbReference type="EMBL" id="LDRT01000056">
    <property type="protein sequence ID" value="KTR94350.1"/>
    <property type="molecule type" value="Genomic_DNA"/>
</dbReference>
<keyword evidence="5 6" id="KW-0472">Membrane</keyword>
<evidence type="ECO:0000256" key="4">
    <source>
        <dbReference type="ARBA" id="ARBA00022989"/>
    </source>
</evidence>
<comment type="caution">
    <text evidence="8">The sequence shown here is derived from an EMBL/GenBank/DDBJ whole genome shotgun (WGS) entry which is preliminary data.</text>
</comment>
<evidence type="ECO:0000256" key="1">
    <source>
        <dbReference type="ARBA" id="ARBA00004651"/>
    </source>
</evidence>
<dbReference type="Proteomes" id="UP000075025">
    <property type="component" value="Unassembled WGS sequence"/>
</dbReference>
<feature type="domain" description="RDD" evidence="7">
    <location>
        <begin position="35"/>
        <end position="145"/>
    </location>
</feature>
<dbReference type="PANTHER" id="PTHR36115">
    <property type="entry name" value="PROLINE-RICH ANTIGEN HOMOLOG-RELATED"/>
    <property type="match status" value="1"/>
</dbReference>
<evidence type="ECO:0000256" key="5">
    <source>
        <dbReference type="ARBA" id="ARBA00023136"/>
    </source>
</evidence>
<dbReference type="AlphaFoldDB" id="A0A147EWW9"/>
<evidence type="ECO:0000256" key="6">
    <source>
        <dbReference type="SAM" id="Phobius"/>
    </source>
</evidence>
<evidence type="ECO:0000313" key="9">
    <source>
        <dbReference type="Proteomes" id="UP000075025"/>
    </source>
</evidence>
<keyword evidence="4 6" id="KW-1133">Transmembrane helix</keyword>
<dbReference type="PANTHER" id="PTHR36115:SF6">
    <property type="entry name" value="PROLINE-RICH ANTIGEN HOMOLOG"/>
    <property type="match status" value="1"/>
</dbReference>
<evidence type="ECO:0000313" key="8">
    <source>
        <dbReference type="EMBL" id="KTR94350.1"/>
    </source>
</evidence>
<feature type="transmembrane region" description="Helical" evidence="6">
    <location>
        <begin position="74"/>
        <end position="93"/>
    </location>
</feature>
<dbReference type="RefSeq" id="WP_058623807.1">
    <property type="nucleotide sequence ID" value="NZ_LDRT01000056.1"/>
</dbReference>
<comment type="subcellular location">
    <subcellularLocation>
        <location evidence="1">Cell membrane</location>
        <topology evidence="1">Multi-pass membrane protein</topology>
    </subcellularLocation>
</comment>
<dbReference type="PIRSF" id="PIRSF021697">
    <property type="entry name" value="UCP021697"/>
    <property type="match status" value="1"/>
</dbReference>
<proteinExistence type="predicted"/>
<evidence type="ECO:0000256" key="2">
    <source>
        <dbReference type="ARBA" id="ARBA00022475"/>
    </source>
</evidence>
<feature type="transmembrane region" description="Helical" evidence="6">
    <location>
        <begin position="41"/>
        <end position="62"/>
    </location>
</feature>
<evidence type="ECO:0000256" key="3">
    <source>
        <dbReference type="ARBA" id="ARBA00022692"/>
    </source>
</evidence>
<keyword evidence="3 6" id="KW-0812">Transmembrane</keyword>
<dbReference type="InterPro" id="IPR010432">
    <property type="entry name" value="RDD"/>
</dbReference>
<name>A0A147EWW9_MICTE</name>
<dbReference type="PATRIC" id="fig|2033.6.peg.2977"/>